<name>A0A5B7G501_PORTR</name>
<protein>
    <submittedName>
        <fullName evidence="1">Uncharacterized protein</fullName>
    </submittedName>
</protein>
<dbReference type="EMBL" id="VSRR010010263">
    <property type="protein sequence ID" value="MPC51564.1"/>
    <property type="molecule type" value="Genomic_DNA"/>
</dbReference>
<dbReference type="Proteomes" id="UP000324222">
    <property type="component" value="Unassembled WGS sequence"/>
</dbReference>
<organism evidence="1 2">
    <name type="scientific">Portunus trituberculatus</name>
    <name type="common">Swimming crab</name>
    <name type="synonym">Neptunus trituberculatus</name>
    <dbReference type="NCBI Taxonomy" id="210409"/>
    <lineage>
        <taxon>Eukaryota</taxon>
        <taxon>Metazoa</taxon>
        <taxon>Ecdysozoa</taxon>
        <taxon>Arthropoda</taxon>
        <taxon>Crustacea</taxon>
        <taxon>Multicrustacea</taxon>
        <taxon>Malacostraca</taxon>
        <taxon>Eumalacostraca</taxon>
        <taxon>Eucarida</taxon>
        <taxon>Decapoda</taxon>
        <taxon>Pleocyemata</taxon>
        <taxon>Brachyura</taxon>
        <taxon>Eubrachyura</taxon>
        <taxon>Portunoidea</taxon>
        <taxon>Portunidae</taxon>
        <taxon>Portuninae</taxon>
        <taxon>Portunus</taxon>
    </lineage>
</organism>
<keyword evidence="2" id="KW-1185">Reference proteome</keyword>
<gene>
    <name evidence="1" type="ORF">E2C01_045413</name>
</gene>
<comment type="caution">
    <text evidence="1">The sequence shown here is derived from an EMBL/GenBank/DDBJ whole genome shotgun (WGS) entry which is preliminary data.</text>
</comment>
<reference evidence="1 2" key="1">
    <citation type="submission" date="2019-05" db="EMBL/GenBank/DDBJ databases">
        <title>Another draft genome of Portunus trituberculatus and its Hox gene families provides insights of decapod evolution.</title>
        <authorList>
            <person name="Jeong J.-H."/>
            <person name="Song I."/>
            <person name="Kim S."/>
            <person name="Choi T."/>
            <person name="Kim D."/>
            <person name="Ryu S."/>
            <person name="Kim W."/>
        </authorList>
    </citation>
    <scope>NUCLEOTIDE SEQUENCE [LARGE SCALE GENOMIC DNA]</scope>
    <source>
        <tissue evidence="1">Muscle</tissue>
    </source>
</reference>
<proteinExistence type="predicted"/>
<dbReference type="AlphaFoldDB" id="A0A5B7G501"/>
<evidence type="ECO:0000313" key="1">
    <source>
        <dbReference type="EMBL" id="MPC51564.1"/>
    </source>
</evidence>
<accession>A0A5B7G501</accession>
<evidence type="ECO:0000313" key="2">
    <source>
        <dbReference type="Proteomes" id="UP000324222"/>
    </source>
</evidence>
<sequence>MALVGCYGQGRQRCSLPMLSPSLDTGGLPGNSVISCWKWHSHCDQTPGVLCDSERPCEREERPAPFGVSYVASRGDASSRRGVRGTLTLRFSRLCTQYSSGSSSALYDRVRVRLHLAPELLIVYTRGPRALMEESLTALFYLADEYSFALI</sequence>